<dbReference type="Proteomes" id="UP001165565">
    <property type="component" value="Unassembled WGS sequence"/>
</dbReference>
<evidence type="ECO:0000256" key="6">
    <source>
        <dbReference type="SAM" id="MobiDB-lite"/>
    </source>
</evidence>
<dbReference type="InterPro" id="IPR039425">
    <property type="entry name" value="RNA_pol_sigma-70-like"/>
</dbReference>
<evidence type="ECO:0000259" key="8">
    <source>
        <dbReference type="Pfam" id="PF08281"/>
    </source>
</evidence>
<dbReference type="Pfam" id="PF08281">
    <property type="entry name" value="Sigma70_r4_2"/>
    <property type="match status" value="1"/>
</dbReference>
<keyword evidence="4" id="KW-0238">DNA-binding</keyword>
<dbReference type="AlphaFoldDB" id="A0AA41Z785"/>
<dbReference type="CDD" id="cd06171">
    <property type="entry name" value="Sigma70_r4"/>
    <property type="match status" value="1"/>
</dbReference>
<comment type="similarity">
    <text evidence="1">Belongs to the sigma-70 factor family. ECF subfamily.</text>
</comment>
<name>A0AA41Z785_9SPHN</name>
<dbReference type="Gene3D" id="1.10.10.10">
    <property type="entry name" value="Winged helix-like DNA-binding domain superfamily/Winged helix DNA-binding domain"/>
    <property type="match status" value="1"/>
</dbReference>
<dbReference type="GO" id="GO:0016987">
    <property type="term" value="F:sigma factor activity"/>
    <property type="evidence" value="ECO:0007669"/>
    <property type="project" value="UniProtKB-KW"/>
</dbReference>
<dbReference type="RefSeq" id="WP_265268156.1">
    <property type="nucleotide sequence ID" value="NZ_JANFAV010000002.1"/>
</dbReference>
<dbReference type="Pfam" id="PF04542">
    <property type="entry name" value="Sigma70_r2"/>
    <property type="match status" value="1"/>
</dbReference>
<evidence type="ECO:0000256" key="1">
    <source>
        <dbReference type="ARBA" id="ARBA00010641"/>
    </source>
</evidence>
<dbReference type="PANTHER" id="PTHR43133">
    <property type="entry name" value="RNA POLYMERASE ECF-TYPE SIGMA FACTO"/>
    <property type="match status" value="1"/>
</dbReference>
<keyword evidence="3" id="KW-0731">Sigma factor</keyword>
<accession>A0AA41Z785</accession>
<evidence type="ECO:0000256" key="2">
    <source>
        <dbReference type="ARBA" id="ARBA00023015"/>
    </source>
</evidence>
<evidence type="ECO:0000313" key="10">
    <source>
        <dbReference type="Proteomes" id="UP001165565"/>
    </source>
</evidence>
<dbReference type="InterPro" id="IPR014284">
    <property type="entry name" value="RNA_pol_sigma-70_dom"/>
</dbReference>
<dbReference type="SUPFAM" id="SSF88946">
    <property type="entry name" value="Sigma2 domain of RNA polymerase sigma factors"/>
    <property type="match status" value="1"/>
</dbReference>
<keyword evidence="2" id="KW-0805">Transcription regulation</keyword>
<feature type="domain" description="RNA polymerase sigma factor 70 region 4 type 2" evidence="8">
    <location>
        <begin position="307"/>
        <end position="357"/>
    </location>
</feature>
<feature type="region of interest" description="Disordered" evidence="6">
    <location>
        <begin position="361"/>
        <end position="393"/>
    </location>
</feature>
<dbReference type="InterPro" id="IPR036388">
    <property type="entry name" value="WH-like_DNA-bd_sf"/>
</dbReference>
<dbReference type="InterPro" id="IPR007627">
    <property type="entry name" value="RNA_pol_sigma70_r2"/>
</dbReference>
<reference evidence="9" key="1">
    <citation type="submission" date="2022-06" db="EMBL/GenBank/DDBJ databases">
        <title>Sphingomonas sp. nov. isolated from rhizosphere soil of tomato.</title>
        <authorList>
            <person name="Dong H."/>
            <person name="Gao R."/>
        </authorList>
    </citation>
    <scope>NUCLEOTIDE SEQUENCE</scope>
    <source>
        <strain evidence="9">MMSM24</strain>
    </source>
</reference>
<proteinExistence type="inferred from homology"/>
<protein>
    <submittedName>
        <fullName evidence="9">RNA polymerase sigma factor</fullName>
    </submittedName>
</protein>
<evidence type="ECO:0000256" key="3">
    <source>
        <dbReference type="ARBA" id="ARBA00023082"/>
    </source>
</evidence>
<gene>
    <name evidence="9" type="ORF">NEE01_05395</name>
</gene>
<keyword evidence="5" id="KW-0804">Transcription</keyword>
<dbReference type="EMBL" id="JANFAV010000002">
    <property type="protein sequence ID" value="MCW6534218.1"/>
    <property type="molecule type" value="Genomic_DNA"/>
</dbReference>
<dbReference type="GO" id="GO:0003677">
    <property type="term" value="F:DNA binding"/>
    <property type="evidence" value="ECO:0007669"/>
    <property type="project" value="UniProtKB-KW"/>
</dbReference>
<evidence type="ECO:0000259" key="7">
    <source>
        <dbReference type="Pfam" id="PF04542"/>
    </source>
</evidence>
<dbReference type="SUPFAM" id="SSF88659">
    <property type="entry name" value="Sigma3 and sigma4 domains of RNA polymerase sigma factors"/>
    <property type="match status" value="1"/>
</dbReference>
<dbReference type="PANTHER" id="PTHR43133:SF8">
    <property type="entry name" value="RNA POLYMERASE SIGMA FACTOR HI_1459-RELATED"/>
    <property type="match status" value="1"/>
</dbReference>
<dbReference type="InterPro" id="IPR013249">
    <property type="entry name" value="RNA_pol_sigma70_r4_t2"/>
</dbReference>
<dbReference type="Gene3D" id="1.10.1740.10">
    <property type="match status" value="1"/>
</dbReference>
<dbReference type="InterPro" id="IPR013325">
    <property type="entry name" value="RNA_pol_sigma_r2"/>
</dbReference>
<evidence type="ECO:0000256" key="4">
    <source>
        <dbReference type="ARBA" id="ARBA00023125"/>
    </source>
</evidence>
<evidence type="ECO:0000313" key="9">
    <source>
        <dbReference type="EMBL" id="MCW6534218.1"/>
    </source>
</evidence>
<keyword evidence="10" id="KW-1185">Reference proteome</keyword>
<dbReference type="GO" id="GO:0006352">
    <property type="term" value="P:DNA-templated transcription initiation"/>
    <property type="evidence" value="ECO:0007669"/>
    <property type="project" value="InterPro"/>
</dbReference>
<organism evidence="9 10">
    <name type="scientific">Sphingomonas lycopersici</name>
    <dbReference type="NCBI Taxonomy" id="2951807"/>
    <lineage>
        <taxon>Bacteria</taxon>
        <taxon>Pseudomonadati</taxon>
        <taxon>Pseudomonadota</taxon>
        <taxon>Alphaproteobacteria</taxon>
        <taxon>Sphingomonadales</taxon>
        <taxon>Sphingomonadaceae</taxon>
        <taxon>Sphingomonas</taxon>
    </lineage>
</organism>
<dbReference type="NCBIfam" id="TIGR02937">
    <property type="entry name" value="sigma70-ECF"/>
    <property type="match status" value="1"/>
</dbReference>
<comment type="caution">
    <text evidence="9">The sequence shown here is derived from an EMBL/GenBank/DDBJ whole genome shotgun (WGS) entry which is preliminary data.</text>
</comment>
<feature type="compositionally biased region" description="Basic and acidic residues" evidence="6">
    <location>
        <begin position="371"/>
        <end position="385"/>
    </location>
</feature>
<sequence>MTEPAFSGPYPSKTGDARIPPTLAGEFLALLCLGAGAAGISAPSSGAVRASLRLRRLHFCGERPRRLVGDLLQPPQLVGEQPRGDEPGHQPALRIVVLKLVEQRRRPIAYSGLQDGDQLVPVNLSHRESLRGGIWNEAGTMHVGKRISITPFTEQAKVIPRLFTSQPQKSALRALTLDKPGSARFHAGERKTGGKALNDRDERLAWFKAVILPYQPVLRRRLWRLVRNPHDLDDLVAEVMTRTYAYDGWREVRNGLAFITRAAHNILIDQQRREVIVSFDYMADLETLQRSVSYDEMFDARDALRHLEAVIERLPPQPRRAFLLRRVQGHSVGEVAEIMGISVSTVEKHLTKALARIAAERAEQEDNCVVQRDESGERAQGDPRRGGGLGGAP</sequence>
<dbReference type="InterPro" id="IPR013324">
    <property type="entry name" value="RNA_pol_sigma_r3/r4-like"/>
</dbReference>
<feature type="domain" description="RNA polymerase sigma-70 region 2" evidence="7">
    <location>
        <begin position="213"/>
        <end position="274"/>
    </location>
</feature>
<evidence type="ECO:0000256" key="5">
    <source>
        <dbReference type="ARBA" id="ARBA00023163"/>
    </source>
</evidence>